<dbReference type="InterPro" id="IPR051450">
    <property type="entry name" value="Gfo/Idh/MocA_Oxidoreductases"/>
</dbReference>
<dbReference type="AlphaFoldDB" id="A0A062XU73"/>
<accession>A0A062XU73</accession>
<dbReference type="RefSeq" id="WP_038050544.1">
    <property type="nucleotide sequence ID" value="NZ_JMFG01000040.1"/>
</dbReference>
<organism evidence="3 4">
    <name type="scientific">Thermoanaerobaculum aquaticum</name>
    <dbReference type="NCBI Taxonomy" id="1312852"/>
    <lineage>
        <taxon>Bacteria</taxon>
        <taxon>Pseudomonadati</taxon>
        <taxon>Acidobacteriota</taxon>
        <taxon>Thermoanaerobaculia</taxon>
        <taxon>Thermoanaerobaculales</taxon>
        <taxon>Thermoanaerobaculaceae</taxon>
        <taxon>Thermoanaerobaculum</taxon>
    </lineage>
</organism>
<reference evidence="3 4" key="1">
    <citation type="submission" date="2014-04" db="EMBL/GenBank/DDBJ databases">
        <title>The Genome Sequence of Thermoanaerobaculum aquaticum MP-01, The First Cultivated Group 23 Acidobacterium.</title>
        <authorList>
            <person name="Stamps B.W."/>
            <person name="Losey N.A."/>
            <person name="Lawson P.A."/>
            <person name="Stevenson B.S."/>
        </authorList>
    </citation>
    <scope>NUCLEOTIDE SEQUENCE [LARGE SCALE GENOMIC DNA]</scope>
    <source>
        <strain evidence="3 4">MP-01</strain>
    </source>
</reference>
<dbReference type="STRING" id="1312852.EG19_09290"/>
<dbReference type="PANTHER" id="PTHR43377:SF1">
    <property type="entry name" value="BILIVERDIN REDUCTASE A"/>
    <property type="match status" value="1"/>
</dbReference>
<dbReference type="EMBL" id="JMFG01000040">
    <property type="protein sequence ID" value="KDA52884.1"/>
    <property type="molecule type" value="Genomic_DNA"/>
</dbReference>
<protein>
    <submittedName>
        <fullName evidence="3">Uncharacterized protein</fullName>
    </submittedName>
</protein>
<feature type="domain" description="GFO/IDH/MocA-like oxidoreductase" evidence="2">
    <location>
        <begin position="135"/>
        <end position="221"/>
    </location>
</feature>
<dbReference type="Gene3D" id="3.40.50.720">
    <property type="entry name" value="NAD(P)-binding Rossmann-like Domain"/>
    <property type="match status" value="1"/>
</dbReference>
<dbReference type="InterPro" id="IPR036291">
    <property type="entry name" value="NAD(P)-bd_dom_sf"/>
</dbReference>
<dbReference type="Gene3D" id="3.30.360.10">
    <property type="entry name" value="Dihydrodipicolinate Reductase, domain 2"/>
    <property type="match status" value="1"/>
</dbReference>
<dbReference type="OrthoDB" id="9815825at2"/>
<dbReference type="InterPro" id="IPR055170">
    <property type="entry name" value="GFO_IDH_MocA-like_dom"/>
</dbReference>
<comment type="caution">
    <text evidence="3">The sequence shown here is derived from an EMBL/GenBank/DDBJ whole genome shotgun (WGS) entry which is preliminary data.</text>
</comment>
<dbReference type="Pfam" id="PF01408">
    <property type="entry name" value="GFO_IDH_MocA"/>
    <property type="match status" value="1"/>
</dbReference>
<name>A0A062XU73_9BACT</name>
<evidence type="ECO:0000313" key="4">
    <source>
        <dbReference type="Proteomes" id="UP000027284"/>
    </source>
</evidence>
<sequence length="311" mass="33879">MGERIAVVVVGVGHLGKHHLRLASTLPFWRCVGAFDTDAFKLEQLCREYGVPPLRSLAEAAELAQAAIVATPTVTHREVAGLFLTQGKHVLVEKPLAASVAEGQELVTLAREHRVVLGVGHVEYFNPAVQALLARHPRPRYLETQRLSPFTRRSLDVDVVLDLMIHDLHIAQALNGKSPIAEIRAVGVPVLSRQVDLANVRVAFANGCIATLTASRVSSERVRKLRLFEPDAYFSVDYAEQTVSAYRLDRSGPEPQILPVPVEVTKAEPLAEEHRAFAARIRGEEGPFVTGEEGLLALTAARAIVEAIGTP</sequence>
<dbReference type="SUPFAM" id="SSF55347">
    <property type="entry name" value="Glyceraldehyde-3-phosphate dehydrogenase-like, C-terminal domain"/>
    <property type="match status" value="1"/>
</dbReference>
<evidence type="ECO:0000313" key="3">
    <source>
        <dbReference type="EMBL" id="KDA52884.1"/>
    </source>
</evidence>
<evidence type="ECO:0000259" key="2">
    <source>
        <dbReference type="Pfam" id="PF22725"/>
    </source>
</evidence>
<dbReference type="PANTHER" id="PTHR43377">
    <property type="entry name" value="BILIVERDIN REDUCTASE A"/>
    <property type="match status" value="1"/>
</dbReference>
<gene>
    <name evidence="3" type="ORF">EG19_09290</name>
</gene>
<feature type="domain" description="Gfo/Idh/MocA-like oxidoreductase N-terminal" evidence="1">
    <location>
        <begin position="6"/>
        <end position="121"/>
    </location>
</feature>
<dbReference type="InterPro" id="IPR000683">
    <property type="entry name" value="Gfo/Idh/MocA-like_OxRdtase_N"/>
</dbReference>
<keyword evidence="4" id="KW-1185">Reference proteome</keyword>
<dbReference type="Proteomes" id="UP000027284">
    <property type="component" value="Unassembled WGS sequence"/>
</dbReference>
<dbReference type="GO" id="GO:0000166">
    <property type="term" value="F:nucleotide binding"/>
    <property type="evidence" value="ECO:0007669"/>
    <property type="project" value="InterPro"/>
</dbReference>
<dbReference type="Pfam" id="PF22725">
    <property type="entry name" value="GFO_IDH_MocA_C3"/>
    <property type="match status" value="1"/>
</dbReference>
<dbReference type="SUPFAM" id="SSF51735">
    <property type="entry name" value="NAD(P)-binding Rossmann-fold domains"/>
    <property type="match status" value="1"/>
</dbReference>
<evidence type="ECO:0000259" key="1">
    <source>
        <dbReference type="Pfam" id="PF01408"/>
    </source>
</evidence>
<proteinExistence type="predicted"/>